<accession>A0AAE1B065</accession>
<dbReference type="AlphaFoldDB" id="A0AAE1B065"/>
<proteinExistence type="predicted"/>
<dbReference type="EMBL" id="JAWDGP010000946">
    <property type="protein sequence ID" value="KAK3796032.1"/>
    <property type="molecule type" value="Genomic_DNA"/>
</dbReference>
<gene>
    <name evidence="1" type="ORF">RRG08_013337</name>
</gene>
<organism evidence="1 2">
    <name type="scientific">Elysia crispata</name>
    <name type="common">lettuce slug</name>
    <dbReference type="NCBI Taxonomy" id="231223"/>
    <lineage>
        <taxon>Eukaryota</taxon>
        <taxon>Metazoa</taxon>
        <taxon>Spiralia</taxon>
        <taxon>Lophotrochozoa</taxon>
        <taxon>Mollusca</taxon>
        <taxon>Gastropoda</taxon>
        <taxon>Heterobranchia</taxon>
        <taxon>Euthyneura</taxon>
        <taxon>Panpulmonata</taxon>
        <taxon>Sacoglossa</taxon>
        <taxon>Placobranchoidea</taxon>
        <taxon>Plakobranchidae</taxon>
        <taxon>Elysia</taxon>
    </lineage>
</organism>
<name>A0AAE1B065_9GAST</name>
<reference evidence="1" key="1">
    <citation type="journal article" date="2023" name="G3 (Bethesda)">
        <title>A reference genome for the long-term kleptoplast-retaining sea slug Elysia crispata morphotype clarki.</title>
        <authorList>
            <person name="Eastman K.E."/>
            <person name="Pendleton A.L."/>
            <person name="Shaikh M.A."/>
            <person name="Suttiyut T."/>
            <person name="Ogas R."/>
            <person name="Tomko P."/>
            <person name="Gavelis G."/>
            <person name="Widhalm J.R."/>
            <person name="Wisecaver J.H."/>
        </authorList>
    </citation>
    <scope>NUCLEOTIDE SEQUENCE</scope>
    <source>
        <strain evidence="1">ECLA1</strain>
    </source>
</reference>
<comment type="caution">
    <text evidence="1">The sequence shown here is derived from an EMBL/GenBank/DDBJ whole genome shotgun (WGS) entry which is preliminary data.</text>
</comment>
<dbReference type="Proteomes" id="UP001283361">
    <property type="component" value="Unassembled WGS sequence"/>
</dbReference>
<evidence type="ECO:0000313" key="2">
    <source>
        <dbReference type="Proteomes" id="UP001283361"/>
    </source>
</evidence>
<evidence type="ECO:0000313" key="1">
    <source>
        <dbReference type="EMBL" id="KAK3796032.1"/>
    </source>
</evidence>
<sequence length="96" mass="10978">MNRQLGISFPFTKLTEIGATENRTNSSNLIRLELQFNVTISTCKYHGFIFRIKESISYTANRLAPAAVNMVGSDRNFISEKVEYSAIYQYISFELP</sequence>
<keyword evidence="2" id="KW-1185">Reference proteome</keyword>
<protein>
    <submittedName>
        <fullName evidence="1">Uncharacterized protein</fullName>
    </submittedName>
</protein>